<dbReference type="FunFam" id="1.10.630.10:FF:000182">
    <property type="entry name" value="Cytochrome P450 3A4"/>
    <property type="match status" value="1"/>
</dbReference>
<dbReference type="GO" id="GO:0016705">
    <property type="term" value="F:oxidoreductase activity, acting on paired donors, with incorporation or reduction of molecular oxygen"/>
    <property type="evidence" value="ECO:0007669"/>
    <property type="project" value="InterPro"/>
</dbReference>
<evidence type="ECO:0000256" key="14">
    <source>
        <dbReference type="RuleBase" id="RU000461"/>
    </source>
</evidence>
<reference evidence="15" key="1">
    <citation type="submission" date="2020-11" db="EMBL/GenBank/DDBJ databases">
        <authorList>
            <person name="Tran Van P."/>
        </authorList>
    </citation>
    <scope>NUCLEOTIDE SEQUENCE</scope>
</reference>
<evidence type="ECO:0000256" key="10">
    <source>
        <dbReference type="ARBA" id="ARBA00023004"/>
    </source>
</evidence>
<keyword evidence="10 13" id="KW-0408">Iron</keyword>
<keyword evidence="7" id="KW-0256">Endoplasmic reticulum</keyword>
<keyword evidence="9 14" id="KW-0560">Oxidoreductase</keyword>
<keyword evidence="6 13" id="KW-0479">Metal-binding</keyword>
<dbReference type="EMBL" id="OA569143">
    <property type="protein sequence ID" value="CAD7202246.1"/>
    <property type="molecule type" value="Genomic_DNA"/>
</dbReference>
<evidence type="ECO:0000256" key="13">
    <source>
        <dbReference type="PIRSR" id="PIRSR602401-1"/>
    </source>
</evidence>
<keyword evidence="8" id="KW-0492">Microsome</keyword>
<dbReference type="InterPro" id="IPR001128">
    <property type="entry name" value="Cyt_P450"/>
</dbReference>
<dbReference type="InterPro" id="IPR036396">
    <property type="entry name" value="Cyt_P450_sf"/>
</dbReference>
<evidence type="ECO:0000256" key="8">
    <source>
        <dbReference type="ARBA" id="ARBA00022848"/>
    </source>
</evidence>
<evidence type="ECO:0000256" key="7">
    <source>
        <dbReference type="ARBA" id="ARBA00022824"/>
    </source>
</evidence>
<name>A0A7R8ZDA5_TIMDO</name>
<gene>
    <name evidence="15" type="ORF">TDIB3V08_LOCUS8431</name>
</gene>
<evidence type="ECO:0000256" key="9">
    <source>
        <dbReference type="ARBA" id="ARBA00023002"/>
    </source>
</evidence>
<feature type="binding site" description="axial binding residue" evidence="13">
    <location>
        <position position="418"/>
    </location>
    <ligand>
        <name>heme</name>
        <dbReference type="ChEBI" id="CHEBI:30413"/>
    </ligand>
    <ligandPart>
        <name>Fe</name>
        <dbReference type="ChEBI" id="CHEBI:18248"/>
    </ligandPart>
</feature>
<protein>
    <recommendedName>
        <fullName evidence="16">Cytochrome P450</fullName>
    </recommendedName>
</protein>
<dbReference type="PROSITE" id="PS00086">
    <property type="entry name" value="CYTOCHROME_P450"/>
    <property type="match status" value="1"/>
</dbReference>
<dbReference type="GO" id="GO:0004497">
    <property type="term" value="F:monooxygenase activity"/>
    <property type="evidence" value="ECO:0007669"/>
    <property type="project" value="UniProtKB-KW"/>
</dbReference>
<evidence type="ECO:0008006" key="16">
    <source>
        <dbReference type="Google" id="ProtNLM"/>
    </source>
</evidence>
<comment type="subcellular location">
    <subcellularLocation>
        <location evidence="3">Endoplasmic reticulum membrane</location>
        <topology evidence="3">Peripheral membrane protein</topology>
    </subcellularLocation>
    <subcellularLocation>
        <location evidence="2">Microsome membrane</location>
        <topology evidence="2">Peripheral membrane protein</topology>
    </subcellularLocation>
</comment>
<comment type="similarity">
    <text evidence="4 14">Belongs to the cytochrome P450 family.</text>
</comment>
<dbReference type="GO" id="GO:0020037">
    <property type="term" value="F:heme binding"/>
    <property type="evidence" value="ECO:0007669"/>
    <property type="project" value="InterPro"/>
</dbReference>
<evidence type="ECO:0000256" key="6">
    <source>
        <dbReference type="ARBA" id="ARBA00022723"/>
    </source>
</evidence>
<evidence type="ECO:0000256" key="2">
    <source>
        <dbReference type="ARBA" id="ARBA00004174"/>
    </source>
</evidence>
<dbReference type="Gene3D" id="1.10.630.10">
    <property type="entry name" value="Cytochrome P450"/>
    <property type="match status" value="1"/>
</dbReference>
<keyword evidence="12" id="KW-0472">Membrane</keyword>
<evidence type="ECO:0000256" key="12">
    <source>
        <dbReference type="ARBA" id="ARBA00023136"/>
    </source>
</evidence>
<dbReference type="AlphaFoldDB" id="A0A7R8ZDA5"/>
<evidence type="ECO:0000256" key="5">
    <source>
        <dbReference type="ARBA" id="ARBA00022617"/>
    </source>
</evidence>
<evidence type="ECO:0000256" key="11">
    <source>
        <dbReference type="ARBA" id="ARBA00023033"/>
    </source>
</evidence>
<evidence type="ECO:0000256" key="4">
    <source>
        <dbReference type="ARBA" id="ARBA00010617"/>
    </source>
</evidence>
<dbReference type="PANTHER" id="PTHR24292">
    <property type="entry name" value="CYTOCHROME P450"/>
    <property type="match status" value="1"/>
</dbReference>
<evidence type="ECO:0000256" key="1">
    <source>
        <dbReference type="ARBA" id="ARBA00001971"/>
    </source>
</evidence>
<dbReference type="Pfam" id="PF00067">
    <property type="entry name" value="p450"/>
    <property type="match status" value="1"/>
</dbReference>
<dbReference type="InterPro" id="IPR050476">
    <property type="entry name" value="Insect_CytP450_Detox"/>
</dbReference>
<comment type="cofactor">
    <cofactor evidence="1 13">
        <name>heme</name>
        <dbReference type="ChEBI" id="CHEBI:30413"/>
    </cofactor>
</comment>
<evidence type="ECO:0000313" key="15">
    <source>
        <dbReference type="EMBL" id="CAD7202246.1"/>
    </source>
</evidence>
<dbReference type="InterPro" id="IPR002401">
    <property type="entry name" value="Cyt_P450_E_grp-I"/>
</dbReference>
<evidence type="ECO:0000256" key="3">
    <source>
        <dbReference type="ARBA" id="ARBA00004406"/>
    </source>
</evidence>
<dbReference type="PRINTS" id="PR00463">
    <property type="entry name" value="EP450I"/>
</dbReference>
<dbReference type="GO" id="GO:0005506">
    <property type="term" value="F:iron ion binding"/>
    <property type="evidence" value="ECO:0007669"/>
    <property type="project" value="InterPro"/>
</dbReference>
<dbReference type="GO" id="GO:0005789">
    <property type="term" value="C:endoplasmic reticulum membrane"/>
    <property type="evidence" value="ECO:0007669"/>
    <property type="project" value="UniProtKB-SubCell"/>
</dbReference>
<organism evidence="15">
    <name type="scientific">Timema douglasi</name>
    <name type="common">Walking stick</name>
    <dbReference type="NCBI Taxonomy" id="61478"/>
    <lineage>
        <taxon>Eukaryota</taxon>
        <taxon>Metazoa</taxon>
        <taxon>Ecdysozoa</taxon>
        <taxon>Arthropoda</taxon>
        <taxon>Hexapoda</taxon>
        <taxon>Insecta</taxon>
        <taxon>Pterygota</taxon>
        <taxon>Neoptera</taxon>
        <taxon>Polyneoptera</taxon>
        <taxon>Phasmatodea</taxon>
        <taxon>Timematodea</taxon>
        <taxon>Timematoidea</taxon>
        <taxon>Timematidae</taxon>
        <taxon>Timema</taxon>
    </lineage>
</organism>
<accession>A0A7R8ZDA5</accession>
<dbReference type="PRINTS" id="PR00385">
    <property type="entry name" value="P450"/>
</dbReference>
<dbReference type="SUPFAM" id="SSF48264">
    <property type="entry name" value="Cytochrome P450"/>
    <property type="match status" value="1"/>
</dbReference>
<dbReference type="PANTHER" id="PTHR24292:SF54">
    <property type="entry name" value="CYP9F3-RELATED"/>
    <property type="match status" value="1"/>
</dbReference>
<dbReference type="InterPro" id="IPR017972">
    <property type="entry name" value="Cyt_P450_CS"/>
</dbReference>
<keyword evidence="11 14" id="KW-0503">Monooxygenase</keyword>
<proteinExistence type="inferred from homology"/>
<keyword evidence="5 13" id="KW-0349">Heme</keyword>
<dbReference type="CDD" id="cd11056">
    <property type="entry name" value="CYP6-like"/>
    <property type="match status" value="1"/>
</dbReference>
<sequence>MGVWDVVWSYSDWLLILGLLLLAAHTYATWNHDFFSKKGLPYTKPWPIFGNMGKAVLKRASFADVLLGMYRQHKGHRVNGMFQMTLPITVVNDPELLKRIVVKDFDHFVDHYSIIPPEVDPLFAGNLFFLKDKDVHSIEMKDLFTRFTNDVIASTAFGVTVDSLKNPNNEFYLAGKGLTNFEGLRSLIFMGYTLCSGLMKFLRIPFTPLEVSKFIHSLVKDTLRTREREGIVRPDMIHLLMEARKERVSDGVNGGKTAKLDLTDEDITAQATVFFLAGFDTASTLLCFASYFLALNEDVQDRLQAEIDLVFDDEVTYETVHSMKYLDMIISESLRLYPPVIAVDRVCEKPFSIPASDDQPAITFNKGDLAWIPIYCLHRDEDYFPDPERFDPERFSEENKKNIKPFTYLPFGLGPRSCIGNRFALMETKVALIHLLARFNLKVTDRTPIPIRLSRKGFNVGPEGGFWMGLTPRNK</sequence>